<evidence type="ECO:0000256" key="5">
    <source>
        <dbReference type="ARBA" id="ARBA00022741"/>
    </source>
</evidence>
<dbReference type="GO" id="GO:0000155">
    <property type="term" value="F:phosphorelay sensor kinase activity"/>
    <property type="evidence" value="ECO:0007669"/>
    <property type="project" value="InterPro"/>
</dbReference>
<keyword evidence="3" id="KW-0597">Phosphoprotein</keyword>
<dbReference type="GO" id="GO:0016020">
    <property type="term" value="C:membrane"/>
    <property type="evidence" value="ECO:0007669"/>
    <property type="project" value="InterPro"/>
</dbReference>
<evidence type="ECO:0000256" key="9">
    <source>
        <dbReference type="SAM" id="Phobius"/>
    </source>
</evidence>
<dbReference type="Gene3D" id="3.30.565.10">
    <property type="entry name" value="Histidine kinase-like ATPase, C-terminal domain"/>
    <property type="match status" value="1"/>
</dbReference>
<evidence type="ECO:0000313" key="12">
    <source>
        <dbReference type="Proteomes" id="UP000294894"/>
    </source>
</evidence>
<keyword evidence="5" id="KW-0547">Nucleotide-binding</keyword>
<keyword evidence="8" id="KW-0902">Two-component regulatory system</keyword>
<dbReference type="InterPro" id="IPR036890">
    <property type="entry name" value="HATPase_C_sf"/>
</dbReference>
<keyword evidence="6 11" id="KW-0418">Kinase</keyword>
<evidence type="ECO:0000256" key="7">
    <source>
        <dbReference type="ARBA" id="ARBA00022840"/>
    </source>
</evidence>
<feature type="transmembrane region" description="Helical" evidence="9">
    <location>
        <begin position="46"/>
        <end position="64"/>
    </location>
</feature>
<dbReference type="InterPro" id="IPR050482">
    <property type="entry name" value="Sensor_HK_TwoCompSys"/>
</dbReference>
<evidence type="ECO:0000256" key="4">
    <source>
        <dbReference type="ARBA" id="ARBA00022679"/>
    </source>
</evidence>
<dbReference type="OrthoDB" id="227596at2"/>
<comment type="catalytic activity">
    <reaction evidence="1">
        <text>ATP + protein L-histidine = ADP + protein N-phospho-L-histidine.</text>
        <dbReference type="EC" id="2.7.13.3"/>
    </reaction>
</comment>
<dbReference type="AlphaFoldDB" id="A0A4P7GNQ6"/>
<dbReference type="EMBL" id="CP038267">
    <property type="protein sequence ID" value="QBR93845.1"/>
    <property type="molecule type" value="Genomic_DNA"/>
</dbReference>
<feature type="transmembrane region" description="Helical" evidence="9">
    <location>
        <begin position="15"/>
        <end position="34"/>
    </location>
</feature>
<keyword evidence="9" id="KW-1133">Transmembrane helix</keyword>
<dbReference type="PANTHER" id="PTHR24421:SF10">
    <property type="entry name" value="NITRATE_NITRITE SENSOR PROTEIN NARQ"/>
    <property type="match status" value="1"/>
</dbReference>
<proteinExistence type="predicted"/>
<dbReference type="InterPro" id="IPR011712">
    <property type="entry name" value="Sig_transdc_His_kin_sub3_dim/P"/>
</dbReference>
<feature type="transmembrane region" description="Helical" evidence="9">
    <location>
        <begin position="70"/>
        <end position="93"/>
    </location>
</feature>
<keyword evidence="9" id="KW-0812">Transmembrane</keyword>
<dbReference type="KEGG" id="noy:EXE57_17315"/>
<dbReference type="Gene3D" id="1.20.5.1930">
    <property type="match status" value="1"/>
</dbReference>
<dbReference type="SUPFAM" id="SSF55874">
    <property type="entry name" value="ATPase domain of HSP90 chaperone/DNA topoisomerase II/histidine kinase"/>
    <property type="match status" value="1"/>
</dbReference>
<name>A0A4P7GNQ6_9ACTN</name>
<keyword evidence="4" id="KW-0808">Transferase</keyword>
<keyword evidence="12" id="KW-1185">Reference proteome</keyword>
<evidence type="ECO:0000259" key="10">
    <source>
        <dbReference type="Pfam" id="PF07730"/>
    </source>
</evidence>
<evidence type="ECO:0000313" key="11">
    <source>
        <dbReference type="EMBL" id="QBR93845.1"/>
    </source>
</evidence>
<organism evidence="11 12">
    <name type="scientific">Nocardioides euryhalodurans</name>
    <dbReference type="NCBI Taxonomy" id="2518370"/>
    <lineage>
        <taxon>Bacteria</taxon>
        <taxon>Bacillati</taxon>
        <taxon>Actinomycetota</taxon>
        <taxon>Actinomycetes</taxon>
        <taxon>Propionibacteriales</taxon>
        <taxon>Nocardioidaceae</taxon>
        <taxon>Nocardioides</taxon>
    </lineage>
</organism>
<dbReference type="GO" id="GO:0046983">
    <property type="term" value="F:protein dimerization activity"/>
    <property type="evidence" value="ECO:0007669"/>
    <property type="project" value="InterPro"/>
</dbReference>
<evidence type="ECO:0000256" key="2">
    <source>
        <dbReference type="ARBA" id="ARBA00012438"/>
    </source>
</evidence>
<keyword evidence="7" id="KW-0067">ATP-binding</keyword>
<evidence type="ECO:0000256" key="8">
    <source>
        <dbReference type="ARBA" id="ARBA00023012"/>
    </source>
</evidence>
<feature type="transmembrane region" description="Helical" evidence="9">
    <location>
        <begin position="133"/>
        <end position="153"/>
    </location>
</feature>
<dbReference type="PANTHER" id="PTHR24421">
    <property type="entry name" value="NITRATE/NITRITE SENSOR PROTEIN NARX-RELATED"/>
    <property type="match status" value="1"/>
</dbReference>
<dbReference type="Proteomes" id="UP000294894">
    <property type="component" value="Chromosome"/>
</dbReference>
<dbReference type="GO" id="GO:0005524">
    <property type="term" value="F:ATP binding"/>
    <property type="evidence" value="ECO:0007669"/>
    <property type="project" value="UniProtKB-KW"/>
</dbReference>
<evidence type="ECO:0000256" key="3">
    <source>
        <dbReference type="ARBA" id="ARBA00022553"/>
    </source>
</evidence>
<reference evidence="11 12" key="1">
    <citation type="submission" date="2019-03" db="EMBL/GenBank/DDBJ databases">
        <title>Three New Species of Nocardioides, Nocardioides euryhalodurans sp. nov., Nocardioides seonyuensis sp. nov. and Nocardioides eburneoflavus sp. nov., Iolated from Soil.</title>
        <authorList>
            <person name="Roh S.G."/>
            <person name="Lee C."/>
            <person name="Kim M.-K."/>
            <person name="Kim S.B."/>
        </authorList>
    </citation>
    <scope>NUCLEOTIDE SEQUENCE [LARGE SCALE GENOMIC DNA]</scope>
    <source>
        <strain evidence="11 12">MMS17-SY117</strain>
    </source>
</reference>
<evidence type="ECO:0000256" key="6">
    <source>
        <dbReference type="ARBA" id="ARBA00022777"/>
    </source>
</evidence>
<dbReference type="CDD" id="cd16917">
    <property type="entry name" value="HATPase_UhpB-NarQ-NarX-like"/>
    <property type="match status" value="1"/>
</dbReference>
<dbReference type="RefSeq" id="WP_135079670.1">
    <property type="nucleotide sequence ID" value="NZ_CP038267.1"/>
</dbReference>
<gene>
    <name evidence="11" type="ORF">EXE57_17315</name>
</gene>
<dbReference type="Pfam" id="PF07730">
    <property type="entry name" value="HisKA_3"/>
    <property type="match status" value="1"/>
</dbReference>
<dbReference type="EC" id="2.7.13.3" evidence="2"/>
<keyword evidence="9" id="KW-0472">Membrane</keyword>
<accession>A0A4P7GNQ6</accession>
<evidence type="ECO:0000256" key="1">
    <source>
        <dbReference type="ARBA" id="ARBA00000085"/>
    </source>
</evidence>
<feature type="domain" description="Signal transduction histidine kinase subgroup 3 dimerisation and phosphoacceptor" evidence="10">
    <location>
        <begin position="184"/>
        <end position="249"/>
    </location>
</feature>
<sequence>MEQPTPEQYQPRLTLWGHAWRTLVCLLLSALVWSTAVGEQWDHARWLFWVDLAGGLASYVLMFYRRRWPLAVALVISALTLVSGIAAGPATLVSISLATRQDLRKVVLVGVVGVLAAQGYADWQSTNSEPFWITFGFNVAATVGIMGWGMYIGSRRQMLWTLRARAERAEADQEMRVARARGNERARIAREMHDVLAHRISQISMHAGALGFREDLSAEQMRGSAAAIQERAHEALDDLRAVLGVLRDDRTGDVLQRPQPTYADLPELVDQARTSGMTVDFDDRLDAAGLPVPDVAGRTVYRIVQEGMTNAQKHAPGSRLTVELTGSPDTGIRVVLRNPIGFGPGTTPGSGLGLIGLTERADLHGGRLDYRQDGRTWVLRGWIPWAA</sequence>
<protein>
    <recommendedName>
        <fullName evidence="2">histidine kinase</fullName>
        <ecNumber evidence="2">2.7.13.3</ecNumber>
    </recommendedName>
</protein>